<dbReference type="EMBL" id="BJXU01000061">
    <property type="protein sequence ID" value="GEN23810.1"/>
    <property type="molecule type" value="Genomic_DNA"/>
</dbReference>
<protein>
    <submittedName>
        <fullName evidence="4">Variant SH3 domain-containing protein</fullName>
    </submittedName>
</protein>
<evidence type="ECO:0000313" key="5">
    <source>
        <dbReference type="Proteomes" id="UP000184123"/>
    </source>
</evidence>
<dbReference type="Proteomes" id="UP000321726">
    <property type="component" value="Unassembled WGS sequence"/>
</dbReference>
<dbReference type="InterPro" id="IPR036028">
    <property type="entry name" value="SH3-like_dom_sf"/>
</dbReference>
<dbReference type="InterPro" id="IPR001452">
    <property type="entry name" value="SH3_domain"/>
</dbReference>
<keyword evidence="1" id="KW-0728">SH3 domain</keyword>
<evidence type="ECO:0000259" key="2">
    <source>
        <dbReference type="Pfam" id="PF07653"/>
    </source>
</evidence>
<proteinExistence type="predicted"/>
<dbReference type="AlphaFoldDB" id="A0A1M7GI14"/>
<dbReference type="SUPFAM" id="SSF50044">
    <property type="entry name" value="SH3-domain"/>
    <property type="match status" value="1"/>
</dbReference>
<evidence type="ECO:0000313" key="4">
    <source>
        <dbReference type="EMBL" id="SHM15768.1"/>
    </source>
</evidence>
<reference evidence="4 5" key="1">
    <citation type="submission" date="2016-11" db="EMBL/GenBank/DDBJ databases">
        <authorList>
            <person name="Jaros S."/>
            <person name="Januszkiewicz K."/>
            <person name="Wedrychowicz H."/>
        </authorList>
    </citation>
    <scope>NUCLEOTIDE SEQUENCE [LARGE SCALE GENOMIC DNA]</scope>
    <source>
        <strain evidence="4 5">DSM 4740</strain>
    </source>
</reference>
<name>A0A1M7GI14_9GAMM</name>
<evidence type="ECO:0000256" key="1">
    <source>
        <dbReference type="ARBA" id="ARBA00022443"/>
    </source>
</evidence>
<keyword evidence="6" id="KW-1185">Reference proteome</keyword>
<dbReference type="RefSeq" id="WP_159438881.1">
    <property type="nucleotide sequence ID" value="NZ_BJXU01000061.1"/>
</dbReference>
<dbReference type="Proteomes" id="UP000184123">
    <property type="component" value="Unassembled WGS sequence"/>
</dbReference>
<sequence length="128" mass="14521">MLYRFPAHTYAMAMEAYSRPYETPIEVDQGEVIQPLTDGSMQTDFMGWTWCIANDGRAGWVPNAWCEPCADGWKLMRDYSALEHSVRRGDRLRLIFSESGFVFCEAESGEQAWLPDAVLALDSNVQGM</sequence>
<organism evidence="4 5">
    <name type="scientific">Halomonas cupida</name>
    <dbReference type="NCBI Taxonomy" id="44933"/>
    <lineage>
        <taxon>Bacteria</taxon>
        <taxon>Pseudomonadati</taxon>
        <taxon>Pseudomonadota</taxon>
        <taxon>Gammaproteobacteria</taxon>
        <taxon>Oceanospirillales</taxon>
        <taxon>Halomonadaceae</taxon>
        <taxon>Halomonas</taxon>
    </lineage>
</organism>
<evidence type="ECO:0000313" key="3">
    <source>
        <dbReference type="EMBL" id="GEN23810.1"/>
    </source>
</evidence>
<dbReference type="OrthoDB" id="1030757at2"/>
<dbReference type="EMBL" id="FRCA01000005">
    <property type="protein sequence ID" value="SHM15768.1"/>
    <property type="molecule type" value="Genomic_DNA"/>
</dbReference>
<reference evidence="3 6" key="2">
    <citation type="submission" date="2019-07" db="EMBL/GenBank/DDBJ databases">
        <title>Whole genome shotgun sequence of Halomonas cupida NBRC 102219.</title>
        <authorList>
            <person name="Hosoyama A."/>
            <person name="Uohara A."/>
            <person name="Ohji S."/>
            <person name="Ichikawa N."/>
        </authorList>
    </citation>
    <scope>NUCLEOTIDE SEQUENCE [LARGE SCALE GENOMIC DNA]</scope>
    <source>
        <strain evidence="3 6">NBRC 102219</strain>
    </source>
</reference>
<gene>
    <name evidence="3" type="ORF">HCU01_17590</name>
    <name evidence="4" type="ORF">SAMN05660971_02352</name>
</gene>
<evidence type="ECO:0000313" key="6">
    <source>
        <dbReference type="Proteomes" id="UP000321726"/>
    </source>
</evidence>
<feature type="domain" description="SH3" evidence="2">
    <location>
        <begin position="13"/>
        <end position="69"/>
    </location>
</feature>
<accession>A0A1M7GI14</accession>
<dbReference type="Pfam" id="PF07653">
    <property type="entry name" value="SH3_2"/>
    <property type="match status" value="1"/>
</dbReference>